<feature type="signal peptide" evidence="2">
    <location>
        <begin position="1"/>
        <end position="28"/>
    </location>
</feature>
<protein>
    <recommendedName>
        <fullName evidence="2">Cell division coordinator CpoB</fullName>
    </recommendedName>
</protein>
<comment type="similarity">
    <text evidence="2">Belongs to the CpoB family.</text>
</comment>
<evidence type="ECO:0000259" key="5">
    <source>
        <dbReference type="Pfam" id="PF16331"/>
    </source>
</evidence>
<keyword evidence="2" id="KW-0131">Cell cycle</keyword>
<accession>A0A7G9RVH8</accession>
<dbReference type="EMBL" id="CP060714">
    <property type="protein sequence ID" value="QNN59603.1"/>
    <property type="molecule type" value="Genomic_DNA"/>
</dbReference>
<dbReference type="GO" id="GO:0030288">
    <property type="term" value="C:outer membrane-bounded periplasmic space"/>
    <property type="evidence" value="ECO:0007669"/>
    <property type="project" value="UniProtKB-UniRule"/>
</dbReference>
<feature type="coiled-coil region" evidence="2">
    <location>
        <begin position="40"/>
        <end position="113"/>
    </location>
</feature>
<dbReference type="Pfam" id="PF16331">
    <property type="entry name" value="TolA_bind_tri"/>
    <property type="match status" value="1"/>
</dbReference>
<evidence type="ECO:0000256" key="2">
    <source>
        <dbReference type="HAMAP-Rule" id="MF_02066"/>
    </source>
</evidence>
<comment type="subcellular location">
    <subcellularLocation>
        <location evidence="2">Periplasm</location>
    </subcellularLocation>
</comment>
<dbReference type="GO" id="GO:0070206">
    <property type="term" value="P:protein trimerization"/>
    <property type="evidence" value="ECO:0007669"/>
    <property type="project" value="InterPro"/>
</dbReference>
<feature type="chain" id="PRO_5029072475" description="Cell division coordinator CpoB" evidence="2">
    <location>
        <begin position="29"/>
        <end position="260"/>
    </location>
</feature>
<evidence type="ECO:0000313" key="7">
    <source>
        <dbReference type="Proteomes" id="UP000515811"/>
    </source>
</evidence>
<feature type="repeat" description="TPR" evidence="3">
    <location>
        <begin position="176"/>
        <end position="209"/>
    </location>
</feature>
<dbReference type="RefSeq" id="WP_187600614.1">
    <property type="nucleotide sequence ID" value="NZ_CP060714.1"/>
</dbReference>
<feature type="domain" description="YbgF trimerisation" evidence="5">
    <location>
        <begin position="69"/>
        <end position="123"/>
    </location>
</feature>
<keyword evidence="2" id="KW-0175">Coiled coil</keyword>
<gene>
    <name evidence="6" type="primary">ybgF</name>
    <name evidence="2" type="synonym">cpoB</name>
    <name evidence="6" type="ORF">H9K76_12355</name>
</gene>
<dbReference type="Proteomes" id="UP000515811">
    <property type="component" value="Chromosome"/>
</dbReference>
<dbReference type="InterPro" id="IPR039565">
    <property type="entry name" value="BamD-like"/>
</dbReference>
<feature type="domain" description="Outer membrane lipoprotein BamD-like" evidence="4">
    <location>
        <begin position="141"/>
        <end position="259"/>
    </location>
</feature>
<dbReference type="InterPro" id="IPR014162">
    <property type="entry name" value="CpoB_C"/>
</dbReference>
<dbReference type="Pfam" id="PF13525">
    <property type="entry name" value="YfiO"/>
    <property type="match status" value="1"/>
</dbReference>
<dbReference type="HAMAP" id="MF_02066">
    <property type="entry name" value="CpoB"/>
    <property type="match status" value="1"/>
</dbReference>
<dbReference type="InterPro" id="IPR011990">
    <property type="entry name" value="TPR-like_helical_dom_sf"/>
</dbReference>
<reference evidence="6 7" key="1">
    <citation type="submission" date="2020-08" db="EMBL/GenBank/DDBJ databases">
        <title>Genome sequence of Diaphorobacter ruginosibacter DSM 27467T.</title>
        <authorList>
            <person name="Hyun D.-W."/>
            <person name="Bae J.-W."/>
        </authorList>
    </citation>
    <scope>NUCLEOTIDE SEQUENCE [LARGE SCALE GENOMIC DNA]</scope>
    <source>
        <strain evidence="6 7">DSM 27467</strain>
    </source>
</reference>
<name>A0A7G9RVH8_9BURK</name>
<dbReference type="Gene3D" id="1.25.40.10">
    <property type="entry name" value="Tetratricopeptide repeat domain"/>
    <property type="match status" value="1"/>
</dbReference>
<dbReference type="PROSITE" id="PS50005">
    <property type="entry name" value="TPR"/>
    <property type="match status" value="1"/>
</dbReference>
<dbReference type="GO" id="GO:0043093">
    <property type="term" value="P:FtsZ-dependent cytokinesis"/>
    <property type="evidence" value="ECO:0007669"/>
    <property type="project" value="UniProtKB-UniRule"/>
</dbReference>
<keyword evidence="2" id="KW-0574">Periplasm</keyword>
<sequence precursor="true">MKRTFSPRQPWVAAVLAASTLVGATAHAALFEDDEARRAILEMRQRVDAMQQANQRAGERSGDDVAQMRRSLLDLQSQIQSLQSEQARLRGQNEQLQKDVTDLQQRMKDVAKATDERLRQFEPLTVNVDGKEFKADPAEKRDFEAALAVFRTGKFPEAGQAFAAFMRQYPQSGYIPSARFWLGNAQYATRDYTNAIGNFKSLLTNAPDNARAPEAALAIANCQVELKDTRAARKTLEDLIRVYPQSEAAGAARERLSRMK</sequence>
<dbReference type="InterPro" id="IPR032519">
    <property type="entry name" value="YbgF_tri"/>
</dbReference>
<dbReference type="InterPro" id="IPR019734">
    <property type="entry name" value="TPR_rpt"/>
</dbReference>
<evidence type="ECO:0000313" key="6">
    <source>
        <dbReference type="EMBL" id="QNN59603.1"/>
    </source>
</evidence>
<keyword evidence="2" id="KW-0132">Cell division</keyword>
<keyword evidence="1 2" id="KW-0732">Signal</keyword>
<organism evidence="6 7">
    <name type="scientific">Diaphorobacter ruginosibacter</name>
    <dbReference type="NCBI Taxonomy" id="1715720"/>
    <lineage>
        <taxon>Bacteria</taxon>
        <taxon>Pseudomonadati</taxon>
        <taxon>Pseudomonadota</taxon>
        <taxon>Betaproteobacteria</taxon>
        <taxon>Burkholderiales</taxon>
        <taxon>Comamonadaceae</taxon>
        <taxon>Diaphorobacter</taxon>
    </lineage>
</organism>
<dbReference type="KEGG" id="drg:H9K76_12355"/>
<evidence type="ECO:0000256" key="3">
    <source>
        <dbReference type="PROSITE-ProRule" id="PRU00339"/>
    </source>
</evidence>
<dbReference type="SUPFAM" id="SSF48452">
    <property type="entry name" value="TPR-like"/>
    <property type="match status" value="1"/>
</dbReference>
<dbReference type="AlphaFoldDB" id="A0A7G9RVH8"/>
<comment type="function">
    <text evidence="2">Mediates coordination of peptidoglycan synthesis and outer membrane constriction during cell division.</text>
</comment>
<dbReference type="NCBIfam" id="TIGR02795">
    <property type="entry name" value="tol_pal_ybgF"/>
    <property type="match status" value="1"/>
</dbReference>
<keyword evidence="3" id="KW-0802">TPR repeat</keyword>
<keyword evidence="7" id="KW-1185">Reference proteome</keyword>
<evidence type="ECO:0000256" key="1">
    <source>
        <dbReference type="ARBA" id="ARBA00022729"/>
    </source>
</evidence>
<proteinExistence type="inferred from homology"/>
<dbReference type="Gene3D" id="1.20.5.110">
    <property type="match status" value="1"/>
</dbReference>
<evidence type="ECO:0000259" key="4">
    <source>
        <dbReference type="Pfam" id="PF13525"/>
    </source>
</evidence>
<dbReference type="InterPro" id="IPR034706">
    <property type="entry name" value="CpoB"/>
</dbReference>